<proteinExistence type="predicted"/>
<dbReference type="AlphaFoldDB" id="A0A9P8T9V7"/>
<dbReference type="GeneID" id="70232421"/>
<accession>A0A9P8T9V7</accession>
<reference evidence="1" key="2">
    <citation type="submission" date="2021-01" db="EMBL/GenBank/DDBJ databases">
        <authorList>
            <person name="Schikora-Tamarit M.A."/>
        </authorList>
    </citation>
    <scope>NUCLEOTIDE SEQUENCE</scope>
    <source>
        <strain evidence="1">CBS6075</strain>
    </source>
</reference>
<sequence>MRKSDIELKDDWSLVLPSAPTNRSAIPFLIATSILEFRFTGTKAIVKLEKVKCISNLTLDPLSAEESVPVMLPISMELVMVFTLLMNKLLPILTLFGLEAVFGKLMVSVTKSDRMFMFSTSCCKLGSSNLDVILSSLTFTFVGNQDS</sequence>
<name>A0A9P8T9V7_9ASCO</name>
<dbReference type="Proteomes" id="UP000769157">
    <property type="component" value="Unassembled WGS sequence"/>
</dbReference>
<evidence type="ECO:0000313" key="1">
    <source>
        <dbReference type="EMBL" id="KAH3671748.1"/>
    </source>
</evidence>
<protein>
    <submittedName>
        <fullName evidence="1">Uncharacterized protein</fullName>
    </submittedName>
</protein>
<comment type="caution">
    <text evidence="1">The sequence shown here is derived from an EMBL/GenBank/DDBJ whole genome shotgun (WGS) entry which is preliminary data.</text>
</comment>
<keyword evidence="2" id="KW-1185">Reference proteome</keyword>
<reference evidence="1" key="1">
    <citation type="journal article" date="2021" name="Open Biol.">
        <title>Shared evolutionary footprints suggest mitochondrial oxidative damage underlies multiple complex I losses in fungi.</title>
        <authorList>
            <person name="Schikora-Tamarit M.A."/>
            <person name="Marcet-Houben M."/>
            <person name="Nosek J."/>
            <person name="Gabaldon T."/>
        </authorList>
    </citation>
    <scope>NUCLEOTIDE SEQUENCE</scope>
    <source>
        <strain evidence="1">CBS6075</strain>
    </source>
</reference>
<organism evidence="1 2">
    <name type="scientific">Ogataea philodendri</name>
    <dbReference type="NCBI Taxonomy" id="1378263"/>
    <lineage>
        <taxon>Eukaryota</taxon>
        <taxon>Fungi</taxon>
        <taxon>Dikarya</taxon>
        <taxon>Ascomycota</taxon>
        <taxon>Saccharomycotina</taxon>
        <taxon>Pichiomycetes</taxon>
        <taxon>Pichiales</taxon>
        <taxon>Pichiaceae</taxon>
        <taxon>Ogataea</taxon>
    </lineage>
</organism>
<dbReference type="EMBL" id="JAEUBE010000055">
    <property type="protein sequence ID" value="KAH3671748.1"/>
    <property type="molecule type" value="Genomic_DNA"/>
</dbReference>
<gene>
    <name evidence="1" type="ORF">OGAPHI_000453</name>
</gene>
<evidence type="ECO:0000313" key="2">
    <source>
        <dbReference type="Proteomes" id="UP000769157"/>
    </source>
</evidence>
<dbReference type="RefSeq" id="XP_046064924.1">
    <property type="nucleotide sequence ID" value="XM_046205638.1"/>
</dbReference>